<evidence type="ECO:0000259" key="2">
    <source>
        <dbReference type="Pfam" id="PF01648"/>
    </source>
</evidence>
<dbReference type="Pfam" id="PF01648">
    <property type="entry name" value="ACPS"/>
    <property type="match status" value="1"/>
</dbReference>
<dbReference type="GO" id="GO:0000287">
    <property type="term" value="F:magnesium ion binding"/>
    <property type="evidence" value="ECO:0007669"/>
    <property type="project" value="InterPro"/>
</dbReference>
<keyword evidence="1" id="KW-0808">Transferase</keyword>
<dbReference type="EMBL" id="CP013690">
    <property type="protein sequence ID" value="ALU25358.1"/>
    <property type="molecule type" value="Genomic_DNA"/>
</dbReference>
<proteinExistence type="predicted"/>
<dbReference type="RefSeq" id="WP_006266769.1">
    <property type="nucleotide sequence ID" value="NZ_CP013690.1"/>
</dbReference>
<evidence type="ECO:0000313" key="3">
    <source>
        <dbReference type="EMBL" id="ALU25358.1"/>
    </source>
</evidence>
<dbReference type="SUPFAM" id="SSF56214">
    <property type="entry name" value="4'-phosphopantetheinyl transferase"/>
    <property type="match status" value="1"/>
</dbReference>
<dbReference type="InterPro" id="IPR037143">
    <property type="entry name" value="4-PPantetheinyl_Trfase_dom_sf"/>
</dbReference>
<accession>A0AAI8C3A4</accession>
<dbReference type="AlphaFoldDB" id="A0AAI8C3A4"/>
<dbReference type="Gene3D" id="3.90.470.20">
    <property type="entry name" value="4'-phosphopantetheinyl transferase domain"/>
    <property type="match status" value="2"/>
</dbReference>
<dbReference type="Proteomes" id="UP000069030">
    <property type="component" value="Chromosome"/>
</dbReference>
<dbReference type="KEGG" id="mod:AS202_03965"/>
<sequence>MPLVKEIKGITYKVLVWKVEENLEELMNGVMLQERSAERLKGMKSEVHQKGFMAVRQLLHNGGYSDNDLCYDINGRPSLSDGSFISISHSFEYASIIIGKENVGIDVEMKRDKIKRIANKFCNEEELNTAFNSSDEIDTLTEIWCAKEAMFKMCESRSLSFKSDMQVELKTKECFVNNEVFNQKFEYKTIELDNFVLVYALES</sequence>
<feature type="domain" description="4'-phosphopantetheinyl transferase" evidence="2">
    <location>
        <begin position="103"/>
        <end position="163"/>
    </location>
</feature>
<name>A0AAI8C3A4_9FLAO</name>
<protein>
    <submittedName>
        <fullName evidence="3">Transcriptional regulator</fullName>
    </submittedName>
</protein>
<gene>
    <name evidence="3" type="ORF">AS202_03965</name>
</gene>
<dbReference type="GO" id="GO:0008897">
    <property type="term" value="F:holo-[acyl-carrier-protein] synthase activity"/>
    <property type="evidence" value="ECO:0007669"/>
    <property type="project" value="InterPro"/>
</dbReference>
<reference evidence="3 4" key="1">
    <citation type="journal article" date="2016" name="J. Zhejiang Univ. Sci. B">
        <title>Antibiotic resistance mechanisms of Myroides sp.</title>
        <authorList>
            <person name="Hu S."/>
            <person name="Yuan S."/>
            <person name="Qu H."/>
            <person name="Jiang T."/>
            <person name="Zhou Y."/>
            <person name="Wang M."/>
            <person name="Ming D."/>
        </authorList>
    </citation>
    <scope>NUCLEOTIDE SEQUENCE [LARGE SCALE GENOMIC DNA]</scope>
    <source>
        <strain evidence="3 4">PR63039</strain>
    </source>
</reference>
<evidence type="ECO:0000313" key="4">
    <source>
        <dbReference type="Proteomes" id="UP000069030"/>
    </source>
</evidence>
<organism evidence="3 4">
    <name type="scientific">Myroides odoratimimus</name>
    <dbReference type="NCBI Taxonomy" id="76832"/>
    <lineage>
        <taxon>Bacteria</taxon>
        <taxon>Pseudomonadati</taxon>
        <taxon>Bacteroidota</taxon>
        <taxon>Flavobacteriia</taxon>
        <taxon>Flavobacteriales</taxon>
        <taxon>Flavobacteriaceae</taxon>
        <taxon>Myroides</taxon>
    </lineage>
</organism>
<dbReference type="InterPro" id="IPR008278">
    <property type="entry name" value="4-PPantetheinyl_Trfase_dom"/>
</dbReference>
<evidence type="ECO:0000256" key="1">
    <source>
        <dbReference type="ARBA" id="ARBA00022679"/>
    </source>
</evidence>